<dbReference type="Pfam" id="PF00734">
    <property type="entry name" value="CBM_1"/>
    <property type="match status" value="1"/>
</dbReference>
<feature type="compositionally biased region" description="Basic and acidic residues" evidence="12">
    <location>
        <begin position="348"/>
        <end position="359"/>
    </location>
</feature>
<dbReference type="OrthoDB" id="441042at2759"/>
<evidence type="ECO:0000256" key="13">
    <source>
        <dbReference type="SAM" id="SignalP"/>
    </source>
</evidence>
<dbReference type="InterPro" id="IPR000254">
    <property type="entry name" value="CBD"/>
</dbReference>
<organism evidence="15 16">
    <name type="scientific">Didymella heteroderae</name>
    <dbReference type="NCBI Taxonomy" id="1769908"/>
    <lineage>
        <taxon>Eukaryota</taxon>
        <taxon>Fungi</taxon>
        <taxon>Dikarya</taxon>
        <taxon>Ascomycota</taxon>
        <taxon>Pezizomycotina</taxon>
        <taxon>Dothideomycetes</taxon>
        <taxon>Pleosporomycetidae</taxon>
        <taxon>Pleosporales</taxon>
        <taxon>Pleosporineae</taxon>
        <taxon>Didymellaceae</taxon>
        <taxon>Didymella</taxon>
    </lineage>
</organism>
<evidence type="ECO:0000256" key="11">
    <source>
        <dbReference type="ARBA" id="ARBA00039895"/>
    </source>
</evidence>
<keyword evidence="16" id="KW-1185">Reference proteome</keyword>
<dbReference type="Gene3D" id="2.160.20.10">
    <property type="entry name" value="Single-stranded right-handed beta-helix, Pectin lyase-like"/>
    <property type="match status" value="1"/>
</dbReference>
<dbReference type="GO" id="GO:0005576">
    <property type="term" value="C:extracellular region"/>
    <property type="evidence" value="ECO:0007669"/>
    <property type="project" value="UniProtKB-SubCell"/>
</dbReference>
<feature type="domain" description="CBM1" evidence="14">
    <location>
        <begin position="366"/>
        <end position="401"/>
    </location>
</feature>
<dbReference type="SUPFAM" id="SSF51126">
    <property type="entry name" value="Pectin lyase-like"/>
    <property type="match status" value="1"/>
</dbReference>
<comment type="subcellular location">
    <subcellularLocation>
        <location evidence="3">Secreted</location>
    </subcellularLocation>
</comment>
<dbReference type="EMBL" id="SWKV01000030">
    <property type="protein sequence ID" value="KAF3039596.1"/>
    <property type="molecule type" value="Genomic_DNA"/>
</dbReference>
<dbReference type="GO" id="GO:0030248">
    <property type="term" value="F:cellulose binding"/>
    <property type="evidence" value="ECO:0007669"/>
    <property type="project" value="InterPro"/>
</dbReference>
<dbReference type="AlphaFoldDB" id="A0A9P5C1U3"/>
<keyword evidence="9" id="KW-0456">Lyase</keyword>
<protein>
    <recommendedName>
        <fullName evidence="11">Probable pectate lyase F</fullName>
        <ecNumber evidence="5">4.2.2.2</ecNumber>
    </recommendedName>
</protein>
<feature type="compositionally biased region" description="Low complexity" evidence="12">
    <location>
        <begin position="337"/>
        <end position="347"/>
    </location>
</feature>
<evidence type="ECO:0000256" key="7">
    <source>
        <dbReference type="ARBA" id="ARBA00022729"/>
    </source>
</evidence>
<feature type="signal peptide" evidence="13">
    <location>
        <begin position="1"/>
        <end position="18"/>
    </location>
</feature>
<evidence type="ECO:0000256" key="4">
    <source>
        <dbReference type="ARBA" id="ARBA00006463"/>
    </source>
</evidence>
<evidence type="ECO:0000256" key="12">
    <source>
        <dbReference type="SAM" id="MobiDB-lite"/>
    </source>
</evidence>
<keyword evidence="7 13" id="KW-0732">Signal</keyword>
<dbReference type="EC" id="4.2.2.2" evidence="5"/>
<comment type="caution">
    <text evidence="15">The sequence shown here is derived from an EMBL/GenBank/DDBJ whole genome shotgun (WGS) entry which is preliminary data.</text>
</comment>
<dbReference type="SMART" id="SM00236">
    <property type="entry name" value="fCBD"/>
    <property type="match status" value="1"/>
</dbReference>
<dbReference type="Proteomes" id="UP000758155">
    <property type="component" value="Unassembled WGS sequence"/>
</dbReference>
<evidence type="ECO:0000256" key="3">
    <source>
        <dbReference type="ARBA" id="ARBA00004613"/>
    </source>
</evidence>
<dbReference type="SUPFAM" id="SSF57180">
    <property type="entry name" value="Cellulose-binding domain"/>
    <property type="match status" value="1"/>
</dbReference>
<evidence type="ECO:0000256" key="6">
    <source>
        <dbReference type="ARBA" id="ARBA00022525"/>
    </source>
</evidence>
<dbReference type="PROSITE" id="PS00562">
    <property type="entry name" value="CBM1_1"/>
    <property type="match status" value="1"/>
</dbReference>
<keyword evidence="6" id="KW-0964">Secreted</keyword>
<dbReference type="PANTHER" id="PTHR33407">
    <property type="entry name" value="PECTATE LYASE F-RELATED"/>
    <property type="match status" value="1"/>
</dbReference>
<proteinExistence type="inferred from homology"/>
<comment type="cofactor">
    <cofactor evidence="2">
        <name>Ca(2+)</name>
        <dbReference type="ChEBI" id="CHEBI:29108"/>
    </cofactor>
</comment>
<evidence type="ECO:0000256" key="8">
    <source>
        <dbReference type="ARBA" id="ARBA00022837"/>
    </source>
</evidence>
<evidence type="ECO:0000313" key="15">
    <source>
        <dbReference type="EMBL" id="KAF3039596.1"/>
    </source>
</evidence>
<keyword evidence="8" id="KW-0106">Calcium</keyword>
<dbReference type="PANTHER" id="PTHR33407:SF9">
    <property type="entry name" value="PECTATE LYASE F-RELATED"/>
    <property type="match status" value="1"/>
</dbReference>
<dbReference type="InterPro" id="IPR035971">
    <property type="entry name" value="CBD_sf"/>
</dbReference>
<reference evidence="15" key="1">
    <citation type="submission" date="2019-04" db="EMBL/GenBank/DDBJ databases">
        <title>Sequencing of skin fungus with MAO and IRED activity.</title>
        <authorList>
            <person name="Marsaioli A.J."/>
            <person name="Bonatto J.M.C."/>
            <person name="Reis Junior O."/>
        </authorList>
    </citation>
    <scope>NUCLEOTIDE SEQUENCE</scope>
    <source>
        <strain evidence="15">28M1</strain>
    </source>
</reference>
<feature type="compositionally biased region" description="Acidic residues" evidence="12">
    <location>
        <begin position="327"/>
        <end position="336"/>
    </location>
</feature>
<feature type="region of interest" description="Disordered" evidence="12">
    <location>
        <begin position="325"/>
        <end position="371"/>
    </location>
</feature>
<evidence type="ECO:0000256" key="1">
    <source>
        <dbReference type="ARBA" id="ARBA00000695"/>
    </source>
</evidence>
<dbReference type="PROSITE" id="PS51164">
    <property type="entry name" value="CBM1_2"/>
    <property type="match status" value="1"/>
</dbReference>
<evidence type="ECO:0000256" key="9">
    <source>
        <dbReference type="ARBA" id="ARBA00023239"/>
    </source>
</evidence>
<evidence type="ECO:0000256" key="2">
    <source>
        <dbReference type="ARBA" id="ARBA00001913"/>
    </source>
</evidence>
<sequence length="401" mass="41284">MKFTQVQLAALVASIASAQTLDIPTRVGEITSLPSPSIITGSVDLGNKEFDRGQPCDSDEDTGSDNAVFILEDGASLSNVIIGADALEGVHCTGSCTLTNVWFRDVCEDAISVLGTGDATIIGGGAQEAKDKVVQHNGAGTVTIKDFTVVNAGKLYRSCGDCTNNEAKSPRKVVVENVRAYGMTSDLIGINSNFGDEATISGSCGVTKNVCQEYKGVNKGSGSSSKVDSKTACKGAQGQLESLPACGADSELPAPETPSASEGVPSATVTASEVEPTPTATVTASEVEPTYTATITASEVEPTYTATVTASEVEPTYTATVSATATEVDEEEEEEATATSAVPTTLETKTKTKSEEPAPTKDTSSGSVARWGQCGGKGYTGPTECAAGECKVQNDWYSQCL</sequence>
<comment type="similarity">
    <text evidence="4">Belongs to the polysaccharide lyase 3 family.</text>
</comment>
<accession>A0A9P5C1U3</accession>
<dbReference type="GO" id="GO:0030570">
    <property type="term" value="F:pectate lyase activity"/>
    <property type="evidence" value="ECO:0007669"/>
    <property type="project" value="UniProtKB-EC"/>
</dbReference>
<evidence type="ECO:0000256" key="5">
    <source>
        <dbReference type="ARBA" id="ARBA00012272"/>
    </source>
</evidence>
<name>A0A9P5C1U3_9PLEO</name>
<feature type="region of interest" description="Disordered" evidence="12">
    <location>
        <begin position="245"/>
        <end position="287"/>
    </location>
</feature>
<evidence type="ECO:0000256" key="10">
    <source>
        <dbReference type="ARBA" id="ARBA00025679"/>
    </source>
</evidence>
<dbReference type="InterPro" id="IPR004898">
    <property type="entry name" value="Pectate_lyase_PlyH/PlyE-like"/>
</dbReference>
<dbReference type="InterPro" id="IPR012334">
    <property type="entry name" value="Pectin_lyas_fold"/>
</dbReference>
<feature type="chain" id="PRO_5040183072" description="Probable pectate lyase F" evidence="13">
    <location>
        <begin position="19"/>
        <end position="401"/>
    </location>
</feature>
<gene>
    <name evidence="15" type="ORF">E8E12_009379</name>
</gene>
<dbReference type="GO" id="GO:0045490">
    <property type="term" value="P:pectin catabolic process"/>
    <property type="evidence" value="ECO:0007669"/>
    <property type="project" value="TreeGrafter"/>
</dbReference>
<dbReference type="Pfam" id="PF03211">
    <property type="entry name" value="Pectate_lyase"/>
    <property type="match status" value="1"/>
</dbReference>
<comment type="catalytic activity">
    <reaction evidence="1">
        <text>Eliminative cleavage of (1-&gt;4)-alpha-D-galacturonan to give oligosaccharides with 4-deoxy-alpha-D-galact-4-enuronosyl groups at their non-reducing ends.</text>
        <dbReference type="EC" id="4.2.2.2"/>
    </reaction>
</comment>
<dbReference type="InterPro" id="IPR011050">
    <property type="entry name" value="Pectin_lyase_fold/virulence"/>
</dbReference>
<comment type="function">
    <text evidence="10">Pectinolytic enzyme consist of four classes of enzymes: pectin lyase, polygalacturonase, pectin methylesterase and rhamnogalacturonase. Among pectinolytic enzymes, pectin lyase is the most important in depolymerization of pectin, since it cleaves internal glycosidic bonds of highly methylated pectins. Favors pectate, the anion, over pectin, the methyl ester.</text>
</comment>
<evidence type="ECO:0000259" key="14">
    <source>
        <dbReference type="PROSITE" id="PS51164"/>
    </source>
</evidence>
<evidence type="ECO:0000313" key="16">
    <source>
        <dbReference type="Proteomes" id="UP000758155"/>
    </source>
</evidence>